<evidence type="ECO:0000313" key="1">
    <source>
        <dbReference type="EMBL" id="RNI18389.1"/>
    </source>
</evidence>
<comment type="caution">
    <text evidence="1">The sequence shown here is derived from an EMBL/GenBank/DDBJ whole genome shotgun (WGS) entry which is preliminary data.</text>
</comment>
<dbReference type="Proteomes" id="UP000271678">
    <property type="component" value="Unassembled WGS sequence"/>
</dbReference>
<keyword evidence="2" id="KW-1185">Reference proteome</keyword>
<sequence>MHGTLYHRPATAVRGPNLLPLNVIRTRHPDLYERHVQKYAHDPSVLSAHIPPLGCTWGDVVFLSPVHPAPLFEALRRVGKWSPRLEPWSLPAAHLDPARTTIRLMRAGSGGHHCDPADADDYLPFTTAGLRAVSRVTVAAIERLERLQPGDPWLPWVDVPHVLYRGEIPVSWFRQPSADGRSAH</sequence>
<name>A0A3M9LYL2_9MICO</name>
<organism evidence="1 2">
    <name type="scientific">Flexivirga caeni</name>
    <dbReference type="NCBI Taxonomy" id="2294115"/>
    <lineage>
        <taxon>Bacteria</taxon>
        <taxon>Bacillati</taxon>
        <taxon>Actinomycetota</taxon>
        <taxon>Actinomycetes</taxon>
        <taxon>Micrococcales</taxon>
        <taxon>Dermacoccaceae</taxon>
        <taxon>Flexivirga</taxon>
    </lineage>
</organism>
<dbReference type="AlphaFoldDB" id="A0A3M9LYL2"/>
<protein>
    <submittedName>
        <fullName evidence="1">Uncharacterized protein</fullName>
    </submittedName>
</protein>
<gene>
    <name evidence="1" type="ORF">EFY87_17695</name>
</gene>
<accession>A0A3M9LYL2</accession>
<dbReference type="EMBL" id="RJJQ01000022">
    <property type="protein sequence ID" value="RNI18389.1"/>
    <property type="molecule type" value="Genomic_DNA"/>
</dbReference>
<proteinExistence type="predicted"/>
<reference evidence="1 2" key="1">
    <citation type="submission" date="2018-11" db="EMBL/GenBank/DDBJ databases">
        <title>Draft genome of Simplicispira Flexivirga sp. BO-16.</title>
        <authorList>
            <person name="Im W.T."/>
        </authorList>
    </citation>
    <scope>NUCLEOTIDE SEQUENCE [LARGE SCALE GENOMIC DNA]</scope>
    <source>
        <strain evidence="1 2">BO-16</strain>
    </source>
</reference>
<evidence type="ECO:0000313" key="2">
    <source>
        <dbReference type="Proteomes" id="UP000271678"/>
    </source>
</evidence>